<evidence type="ECO:0000313" key="2">
    <source>
        <dbReference type="EMBL" id="EFX88293.1"/>
    </source>
</evidence>
<dbReference type="AlphaFoldDB" id="E9FXC1"/>
<feature type="region of interest" description="Disordered" evidence="1">
    <location>
        <begin position="207"/>
        <end position="235"/>
    </location>
</feature>
<accession>E9FXC1</accession>
<name>E9FXC1_DAPPU</name>
<dbReference type="eggNOG" id="ENOG502S6H5">
    <property type="taxonomic scope" value="Eukaryota"/>
</dbReference>
<proteinExistence type="predicted"/>
<sequence length="256" mass="28966">MGGASVGGGKNMRLSWPNRVNSRRTILTDREDVEEEMAVAETPVSAATYDMPSSPGSLSTTNDAATLIASPDHRSGSFPVNNRRISRYGAQQLEAISIVDDDEDDEDDDDDYEQKRQLLTDNEKKKVASEMAAAVRPAGYDLCVCLVENRNKEWVHYPVGFRSVFDPEGFGEIPWEDFGRALRSPEFRQHIEPHKIQQLEEKFHLQQQQLDKDQEEDNRSGCSGGGHHDDRPTSRTTAITFQDFVNVPFYYFSFNL</sequence>
<dbReference type="Proteomes" id="UP000000305">
    <property type="component" value="Unassembled WGS sequence"/>
</dbReference>
<feature type="region of interest" description="Disordered" evidence="1">
    <location>
        <begin position="34"/>
        <end position="62"/>
    </location>
</feature>
<evidence type="ECO:0000256" key="1">
    <source>
        <dbReference type="SAM" id="MobiDB-lite"/>
    </source>
</evidence>
<protein>
    <submittedName>
        <fullName evidence="2">Uncharacterized protein</fullName>
    </submittedName>
</protein>
<dbReference type="EMBL" id="GL732526">
    <property type="protein sequence ID" value="EFX88293.1"/>
    <property type="molecule type" value="Genomic_DNA"/>
</dbReference>
<reference evidence="2 3" key="1">
    <citation type="journal article" date="2011" name="Science">
        <title>The ecoresponsive genome of Daphnia pulex.</title>
        <authorList>
            <person name="Colbourne J.K."/>
            <person name="Pfrender M.E."/>
            <person name="Gilbert D."/>
            <person name="Thomas W.K."/>
            <person name="Tucker A."/>
            <person name="Oakley T.H."/>
            <person name="Tokishita S."/>
            <person name="Aerts A."/>
            <person name="Arnold G.J."/>
            <person name="Basu M.K."/>
            <person name="Bauer D.J."/>
            <person name="Caceres C.E."/>
            <person name="Carmel L."/>
            <person name="Casola C."/>
            <person name="Choi J.H."/>
            <person name="Detter J.C."/>
            <person name="Dong Q."/>
            <person name="Dusheyko S."/>
            <person name="Eads B.D."/>
            <person name="Frohlich T."/>
            <person name="Geiler-Samerotte K.A."/>
            <person name="Gerlach D."/>
            <person name="Hatcher P."/>
            <person name="Jogdeo S."/>
            <person name="Krijgsveld J."/>
            <person name="Kriventseva E.V."/>
            <person name="Kultz D."/>
            <person name="Laforsch C."/>
            <person name="Lindquist E."/>
            <person name="Lopez J."/>
            <person name="Manak J.R."/>
            <person name="Muller J."/>
            <person name="Pangilinan J."/>
            <person name="Patwardhan R.P."/>
            <person name="Pitluck S."/>
            <person name="Pritham E.J."/>
            <person name="Rechtsteiner A."/>
            <person name="Rho M."/>
            <person name="Rogozin I.B."/>
            <person name="Sakarya O."/>
            <person name="Salamov A."/>
            <person name="Schaack S."/>
            <person name="Shapiro H."/>
            <person name="Shiga Y."/>
            <person name="Skalitzky C."/>
            <person name="Smith Z."/>
            <person name="Souvorov A."/>
            <person name="Sung W."/>
            <person name="Tang Z."/>
            <person name="Tsuchiya D."/>
            <person name="Tu H."/>
            <person name="Vos H."/>
            <person name="Wang M."/>
            <person name="Wolf Y.I."/>
            <person name="Yamagata H."/>
            <person name="Yamada T."/>
            <person name="Ye Y."/>
            <person name="Shaw J.R."/>
            <person name="Andrews J."/>
            <person name="Crease T.J."/>
            <person name="Tang H."/>
            <person name="Lucas S.M."/>
            <person name="Robertson H.M."/>
            <person name="Bork P."/>
            <person name="Koonin E.V."/>
            <person name="Zdobnov E.M."/>
            <person name="Grigoriev I.V."/>
            <person name="Lynch M."/>
            <person name="Boore J.L."/>
        </authorList>
    </citation>
    <scope>NUCLEOTIDE SEQUENCE [LARGE SCALE GENOMIC DNA]</scope>
</reference>
<gene>
    <name evidence="2" type="ORF">DAPPUDRAFT_234760</name>
</gene>
<dbReference type="InParanoid" id="E9FXC1"/>
<dbReference type="OrthoDB" id="6367367at2759"/>
<evidence type="ECO:0000313" key="3">
    <source>
        <dbReference type="Proteomes" id="UP000000305"/>
    </source>
</evidence>
<organism evidence="2 3">
    <name type="scientific">Daphnia pulex</name>
    <name type="common">Water flea</name>
    <dbReference type="NCBI Taxonomy" id="6669"/>
    <lineage>
        <taxon>Eukaryota</taxon>
        <taxon>Metazoa</taxon>
        <taxon>Ecdysozoa</taxon>
        <taxon>Arthropoda</taxon>
        <taxon>Crustacea</taxon>
        <taxon>Branchiopoda</taxon>
        <taxon>Diplostraca</taxon>
        <taxon>Cladocera</taxon>
        <taxon>Anomopoda</taxon>
        <taxon>Daphniidae</taxon>
        <taxon>Daphnia</taxon>
    </lineage>
</organism>
<dbReference type="HOGENOM" id="CLU_1086887_0_0_1"/>
<dbReference type="KEGG" id="dpx:DAPPUDRAFT_234760"/>
<keyword evidence="3" id="KW-1185">Reference proteome</keyword>